<reference evidence="3" key="1">
    <citation type="submission" date="2021-01" db="EMBL/GenBank/DDBJ databases">
        <title>Chlamydial infections in birds of prey presented to California wildlife rehabilitation facilities.</title>
        <authorList>
            <person name="Seibert B.A."/>
            <person name="Keel M.K."/>
            <person name="Kelly T.R."/>
            <person name="Nilsen R.A."/>
            <person name="Pesti D.R."/>
            <person name="Ciembor P.X."/>
            <person name="Gregory C.R."/>
            <person name="Ritchie B.W."/>
            <person name="Hawkins M.G."/>
        </authorList>
    </citation>
    <scope>NUCLEOTIDE SEQUENCE [LARGE SCALE GENOMIC DNA]</scope>
    <source>
        <strain evidence="3">SWA</strain>
    </source>
</reference>
<protein>
    <submittedName>
        <fullName evidence="3">Uncharacterized protein</fullName>
    </submittedName>
</protein>
<evidence type="ECO:0000313" key="3">
    <source>
        <dbReference type="EMBL" id="QXE28033.1"/>
    </source>
</evidence>
<sequence length="233" mass="26225">MSFNMTSSLSGLPSSELSYTLLSSEQKLALYGGIHAHRCRGGPLVIIATVAFVCALVFLLIGSLLLGYPLQGFCFVSDIFLPFILPAILLLVLISFPLIIYAFQHHKEALSKHKELAESNYLQILNYCNSQTGRISKKDVARFIESEVLLTEYTSRFSYVTLYQTMKAIPEKDSAHSSLHDALIAEGIDRAKEEIYASEYDKEKRDRLEAEEEERSAEQRQEEASSEVHPLLK</sequence>
<keyword evidence="4" id="KW-1185">Reference proteome</keyword>
<feature type="transmembrane region" description="Helical" evidence="2">
    <location>
        <begin position="44"/>
        <end position="67"/>
    </location>
</feature>
<organism evidence="3 4">
    <name type="scientific">Chlamydia buteonis</name>
    <dbReference type="NCBI Taxonomy" id="2494525"/>
    <lineage>
        <taxon>Bacteria</taxon>
        <taxon>Pseudomonadati</taxon>
        <taxon>Chlamydiota</taxon>
        <taxon>Chlamydiia</taxon>
        <taxon>Chlamydiales</taxon>
        <taxon>Chlamydiaceae</taxon>
        <taxon>Chlamydia/Chlamydophila group</taxon>
        <taxon>Chlamydia</taxon>
    </lineage>
</organism>
<gene>
    <name evidence="3" type="ORF">JJJ19_00535</name>
</gene>
<proteinExistence type="predicted"/>
<feature type="transmembrane region" description="Helical" evidence="2">
    <location>
        <begin position="79"/>
        <end position="103"/>
    </location>
</feature>
<keyword evidence="2" id="KW-0472">Membrane</keyword>
<dbReference type="EMBL" id="CP067334">
    <property type="protein sequence ID" value="QXE28033.1"/>
    <property type="molecule type" value="Genomic_DNA"/>
</dbReference>
<keyword evidence="2" id="KW-0812">Transmembrane</keyword>
<evidence type="ECO:0000256" key="1">
    <source>
        <dbReference type="SAM" id="MobiDB-lite"/>
    </source>
</evidence>
<feature type="region of interest" description="Disordered" evidence="1">
    <location>
        <begin position="201"/>
        <end position="233"/>
    </location>
</feature>
<name>A0ABX8LCK9_9CHLA</name>
<keyword evidence="2" id="KW-1133">Transmembrane helix</keyword>
<evidence type="ECO:0000256" key="2">
    <source>
        <dbReference type="SAM" id="Phobius"/>
    </source>
</evidence>
<evidence type="ECO:0000313" key="4">
    <source>
        <dbReference type="Proteomes" id="UP000683565"/>
    </source>
</evidence>
<accession>A0ABX8LCK9</accession>
<dbReference type="Proteomes" id="UP000683565">
    <property type="component" value="Chromosome"/>
</dbReference>